<evidence type="ECO:0000256" key="3">
    <source>
        <dbReference type="ARBA" id="ARBA00009295"/>
    </source>
</evidence>
<comment type="subcellular location">
    <subcellularLocation>
        <location evidence="1">Membrane</location>
        <topology evidence="1">Multi-pass membrane protein</topology>
    </subcellularLocation>
</comment>
<evidence type="ECO:0000256" key="11">
    <source>
        <dbReference type="SAM" id="Phobius"/>
    </source>
</evidence>
<proteinExistence type="inferred from homology"/>
<name>A0A7J7M7C2_9MAGN</name>
<feature type="transmembrane region" description="Helical" evidence="11">
    <location>
        <begin position="61"/>
        <end position="79"/>
    </location>
</feature>
<evidence type="ECO:0000256" key="6">
    <source>
        <dbReference type="ARBA" id="ARBA00022989"/>
    </source>
</evidence>
<keyword evidence="9" id="KW-0443">Lipid metabolism</keyword>
<keyword evidence="7" id="KW-0560">Oxidoreductase</keyword>
<dbReference type="PANTHER" id="PTHR19353">
    <property type="entry name" value="FATTY ACID DESATURASE 2"/>
    <property type="match status" value="1"/>
</dbReference>
<comment type="similarity">
    <text evidence="3">Belongs to the fatty acid desaturase type 1 family.</text>
</comment>
<evidence type="ECO:0000256" key="8">
    <source>
        <dbReference type="ARBA" id="ARBA00023004"/>
    </source>
</evidence>
<feature type="transmembrane region" description="Helical" evidence="11">
    <location>
        <begin position="100"/>
        <end position="121"/>
    </location>
</feature>
<evidence type="ECO:0000256" key="1">
    <source>
        <dbReference type="ARBA" id="ARBA00004141"/>
    </source>
</evidence>
<organism evidence="12 13">
    <name type="scientific">Kingdonia uniflora</name>
    <dbReference type="NCBI Taxonomy" id="39325"/>
    <lineage>
        <taxon>Eukaryota</taxon>
        <taxon>Viridiplantae</taxon>
        <taxon>Streptophyta</taxon>
        <taxon>Embryophyta</taxon>
        <taxon>Tracheophyta</taxon>
        <taxon>Spermatophyta</taxon>
        <taxon>Magnoliopsida</taxon>
        <taxon>Ranunculales</taxon>
        <taxon>Circaeasteraceae</taxon>
        <taxon>Kingdonia</taxon>
    </lineage>
</organism>
<dbReference type="Proteomes" id="UP000541444">
    <property type="component" value="Unassembled WGS sequence"/>
</dbReference>
<dbReference type="EMBL" id="JACGCM010001726">
    <property type="protein sequence ID" value="KAF6150775.1"/>
    <property type="molecule type" value="Genomic_DNA"/>
</dbReference>
<evidence type="ECO:0000256" key="10">
    <source>
        <dbReference type="ARBA" id="ARBA00023136"/>
    </source>
</evidence>
<keyword evidence="6 11" id="KW-1133">Transmembrane helix</keyword>
<comment type="pathway">
    <text evidence="2">Lipid metabolism.</text>
</comment>
<reference evidence="12 13" key="1">
    <citation type="journal article" date="2020" name="IScience">
        <title>Genome Sequencing of the Endangered Kingdonia uniflora (Circaeasteraceae, Ranunculales) Reveals Potential Mechanisms of Evolutionary Specialization.</title>
        <authorList>
            <person name="Sun Y."/>
            <person name="Deng T."/>
            <person name="Zhang A."/>
            <person name="Moore M.J."/>
            <person name="Landis J.B."/>
            <person name="Lin N."/>
            <person name="Zhang H."/>
            <person name="Zhang X."/>
            <person name="Huang J."/>
            <person name="Zhang X."/>
            <person name="Sun H."/>
            <person name="Wang H."/>
        </authorList>
    </citation>
    <scope>NUCLEOTIDE SEQUENCE [LARGE SCALE GENOMIC DNA]</scope>
    <source>
        <strain evidence="12">TB1705</strain>
        <tissue evidence="12">Leaf</tissue>
    </source>
</reference>
<dbReference type="PANTHER" id="PTHR19353:SF30">
    <property type="entry name" value="DELTA 8-(E)-SPHINGOLIPID DESATURASE"/>
    <property type="match status" value="1"/>
</dbReference>
<dbReference type="AlphaFoldDB" id="A0A7J7M7C2"/>
<keyword evidence="8" id="KW-0408">Iron</keyword>
<evidence type="ECO:0000256" key="4">
    <source>
        <dbReference type="ARBA" id="ARBA00022692"/>
    </source>
</evidence>
<evidence type="ECO:0000313" key="13">
    <source>
        <dbReference type="Proteomes" id="UP000541444"/>
    </source>
</evidence>
<evidence type="ECO:0000256" key="9">
    <source>
        <dbReference type="ARBA" id="ARBA00023098"/>
    </source>
</evidence>
<accession>A0A7J7M7C2</accession>
<dbReference type="InterPro" id="IPR012171">
    <property type="entry name" value="Fatty_acid_desaturase"/>
</dbReference>
<evidence type="ECO:0000256" key="7">
    <source>
        <dbReference type="ARBA" id="ARBA00023002"/>
    </source>
</evidence>
<dbReference type="OrthoDB" id="260091at2759"/>
<dbReference type="GO" id="GO:0006629">
    <property type="term" value="P:lipid metabolic process"/>
    <property type="evidence" value="ECO:0007669"/>
    <property type="project" value="UniProtKB-KW"/>
</dbReference>
<dbReference type="GO" id="GO:0016717">
    <property type="term" value="F:oxidoreductase activity, acting on paired donors, with oxidation of a pair of donors resulting in the reduction of molecular oxygen to two molecules of water"/>
    <property type="evidence" value="ECO:0007669"/>
    <property type="project" value="TreeGrafter"/>
</dbReference>
<comment type="caution">
    <text evidence="12">The sequence shown here is derived from an EMBL/GenBank/DDBJ whole genome shotgun (WGS) entry which is preliminary data.</text>
</comment>
<keyword evidence="10 11" id="KW-0472">Membrane</keyword>
<keyword evidence="4 11" id="KW-0812">Transmembrane</keyword>
<keyword evidence="13" id="KW-1185">Reference proteome</keyword>
<sequence length="188" mass="21798">MLMTSVCGVVLSNDVWVHLYCGGLMGFIWIQSSWLGHDSEHYQIMSSHGYNSLEFDPNLQHMPFFAVSLSLFSSLRSYFYERKMNFDVITRFQHSVPNRIQEIIGILVLWICFPLVVSFLPNWGERVMFVLASFAITGVQQVQFCLNHFPSSVYVGPPVGNNWFENQTRGMLDITWPSWMDWFHGSLL</sequence>
<evidence type="ECO:0000256" key="5">
    <source>
        <dbReference type="ARBA" id="ARBA00022723"/>
    </source>
</evidence>
<gene>
    <name evidence="12" type="ORF">GIB67_020858</name>
</gene>
<evidence type="ECO:0000256" key="2">
    <source>
        <dbReference type="ARBA" id="ARBA00005189"/>
    </source>
</evidence>
<keyword evidence="5" id="KW-0479">Metal-binding</keyword>
<dbReference type="GO" id="GO:0046872">
    <property type="term" value="F:metal ion binding"/>
    <property type="evidence" value="ECO:0007669"/>
    <property type="project" value="UniProtKB-KW"/>
</dbReference>
<protein>
    <submittedName>
        <fullName evidence="12">Uncharacterized protein</fullName>
    </submittedName>
</protein>
<dbReference type="GO" id="GO:0016020">
    <property type="term" value="C:membrane"/>
    <property type="evidence" value="ECO:0007669"/>
    <property type="project" value="UniProtKB-SubCell"/>
</dbReference>
<evidence type="ECO:0000313" key="12">
    <source>
        <dbReference type="EMBL" id="KAF6150775.1"/>
    </source>
</evidence>